<keyword evidence="6" id="KW-0406">Ion transport</keyword>
<evidence type="ECO:0000256" key="6">
    <source>
        <dbReference type="ARBA" id="ARBA00022568"/>
    </source>
</evidence>
<sequence>MATAGIAANEYRLIPGRLRIVIKGLRRNAAYAQYIVEQLLAKKGIRTATANPLTGRALIHFDQTLIGLPEIQQVIHTASQAYAPAAANSQPLIAPAVHNAQELGKAQSIYALVTGGMLAALVLKRWLIGKSAFSSSPRIFNLAALITIVGGYPILYNGCESLAKRKRINHDVMLFLATLVLLALRESITGLSVLWLVHLTNLFRSTMQIRANRNIGNLLLDKQQKVWRWENRRKTLVQNHDLQAGDIVLIHPGETSPVDGQIVAGKACVHQASLTGDYQSQLRAAGDMVYAGMQVQAGSIKVRAEHVGNATSLAQMACLVADAQAKEMRSRPPDQYTGKVMSWALAIAGAVFFLTRDFTRSLAVLLAGCPAAIAISRNTALGVAAAEAAGQGIFVKEIAAVERTGQIDTILFDKTGTLTTALPKVAEIIALTPDYNEAEVLTLAASAEKSTCHPLARMLLSEVKQRNLALLPAASQGFLGYGIQAVINGKKIIVGNLLAMEREKVPVFRARSKVMRLEQLGNSLLYVAVNRRLIGVIGVSDRIKPESYAAVDRLRSLGIRNIGVITGDSSGAAEHLAVELSLTEQRHAMLPEDKMHRILELRRTGKRIAMIGDGTNDAPAFAASEVGIVMGLSGTPQAIRAADIVIANDDPRQVAATVRLGRHTNEVIKQNLAMSVGFNMAGMALAAAALISPVTAGLLLNASTLAVIVNSGRLLSRKKPAKHFAPMDLQRFAKKNAEDKACLTSTNNLLSFPGSNNGSANSTNTQQQPWHVQTQAGVCDVLATSHHFGLTEREAQLRIAYYGKNALQEAEKPSFWKLLRTQFKDFMVQVLLGAAGLSFALGKAKDALLTVGIVVANAAMGVVQERKASSSLDSLKILTAPQARVIRGGRTCKILSASLVPGDIIVLEAGDHIPADVRLLTTARFEVEESALTGESLPVRKEANMVYPREYALANRHNMAFMGTNVTRGRATAVVIATGMATEMGNIASLIHNHEEGTTPLQKRLEELGRSLVCGCLGVSGLIFLTGLLRGQPILSLLQTAASLTVAAIPEGLAAIVIIALAMGVQRMSKRNIIVRKLSSLEALGCATAICSDKTGTLTQNKMTVREIYTLGRTWQITGEGYSPEGNFQLGNTAIDAAGNAELMSTLRCGLLCNNARLVTALPSGKVIPINKKNQPGWTIEGDPTEGALVVLAAKAGLKQVQYEKNYRRLKEIPFEAERRMMSVVCQEKQALPALYCKGAADKILSISTHYVKDGQTLPLDAMTRKKIEQANRHMAGKAMRVLACAYRDLPYFHAEEPADSLEDQLVFCGLVGMIDPPRPEVAAAIMKCKAAGVKVIMITGDHPLTAKAIACEVGMIDKNSAVCIDSQLEQLSDAELEEIVADTCVYARTSPQQKLLLVKALQRKGFVVVMTGDGVNDAPAVQCADIGIAMGIMGTDITKQAASITLADDNFATIVRAMEEGRSIYANIRKAIRYLVATNIGEVVLMLLAAVIGLPLPLLPLQLLAINLIGDGLPAIALVNDPPAKNIMKQPPKTADQSVFAGGLGRKVISRGLIIGIASLALFTWKLGRTGNLLLARSIVIAQLALSQFFHLFDCRLERETGTVGMFSNPWLFGAVSLSLAMVVAMLHLPSLQSVCSTVALPGSDWLIAVLLAGLTAVVDFGIEKTVARDRLLPLPVQICQPSLPE</sequence>
<dbReference type="InterPro" id="IPR001757">
    <property type="entry name" value="P_typ_ATPase"/>
</dbReference>
<comment type="subcellular location">
    <subcellularLocation>
        <location evidence="1">Cell membrane</location>
        <topology evidence="1">Multi-pass membrane protein</topology>
    </subcellularLocation>
</comment>
<reference evidence="17 18" key="1">
    <citation type="submission" date="2019-02" db="EMBL/GenBank/DDBJ databases">
        <title>Closed genome of Sporomusa termitida DSM 4440.</title>
        <authorList>
            <person name="Poehlein A."/>
            <person name="Daniel R."/>
        </authorList>
    </citation>
    <scope>NUCLEOTIDE SEQUENCE [LARGE SCALE GENOMIC DNA]</scope>
    <source>
        <strain evidence="17 18">DSM 4440</strain>
    </source>
</reference>
<evidence type="ECO:0000256" key="3">
    <source>
        <dbReference type="ARBA" id="ARBA00006024"/>
    </source>
</evidence>
<dbReference type="FunFam" id="2.70.150.10:FF:000016">
    <property type="entry name" value="Calcium-transporting P-type ATPase putative"/>
    <property type="match status" value="1"/>
</dbReference>
<dbReference type="InterPro" id="IPR050510">
    <property type="entry name" value="Cation_transp_ATPase_P-type"/>
</dbReference>
<feature type="transmembrane region" description="Helical" evidence="15">
    <location>
        <begin position="680"/>
        <end position="709"/>
    </location>
</feature>
<dbReference type="Pfam" id="PF00690">
    <property type="entry name" value="Cation_ATPase_N"/>
    <property type="match status" value="1"/>
</dbReference>
<feature type="transmembrane region" description="Helical" evidence="15">
    <location>
        <begin position="1499"/>
        <end position="1520"/>
    </location>
</feature>
<dbReference type="GO" id="GO:0005524">
    <property type="term" value="F:ATP binding"/>
    <property type="evidence" value="ECO:0007669"/>
    <property type="project" value="UniProtKB-KW"/>
</dbReference>
<evidence type="ECO:0000256" key="15">
    <source>
        <dbReference type="SAM" id="Phobius"/>
    </source>
</evidence>
<comment type="catalytic activity">
    <reaction evidence="14">
        <text>Ca(2+)(in) + ATP + H2O = Ca(2+)(out) + ADP + phosphate + H(+)</text>
        <dbReference type="Rhea" id="RHEA:18105"/>
        <dbReference type="ChEBI" id="CHEBI:15377"/>
        <dbReference type="ChEBI" id="CHEBI:15378"/>
        <dbReference type="ChEBI" id="CHEBI:29108"/>
        <dbReference type="ChEBI" id="CHEBI:30616"/>
        <dbReference type="ChEBI" id="CHEBI:43474"/>
        <dbReference type="ChEBI" id="CHEBI:456216"/>
        <dbReference type="EC" id="7.2.2.10"/>
    </reaction>
</comment>
<dbReference type="SFLD" id="SFLDS00003">
    <property type="entry name" value="Haloacid_Dehalogenase"/>
    <property type="match status" value="2"/>
</dbReference>
<dbReference type="RefSeq" id="WP_144351778.1">
    <property type="nucleotide sequence ID" value="NZ_CP036259.1"/>
</dbReference>
<dbReference type="PROSITE" id="PS00154">
    <property type="entry name" value="ATPASE_E1_E2"/>
    <property type="match status" value="2"/>
</dbReference>
<feature type="transmembrane region" description="Helical" evidence="15">
    <location>
        <begin position="1575"/>
        <end position="1594"/>
    </location>
</feature>
<dbReference type="SUPFAM" id="SSF56784">
    <property type="entry name" value="HAD-like"/>
    <property type="match status" value="2"/>
</dbReference>
<evidence type="ECO:0000256" key="10">
    <source>
        <dbReference type="ARBA" id="ARBA00022840"/>
    </source>
</evidence>
<dbReference type="Gene3D" id="3.40.50.1000">
    <property type="entry name" value="HAD superfamily/HAD-like"/>
    <property type="match status" value="2"/>
</dbReference>
<keyword evidence="6" id="KW-0813">Transport</keyword>
<dbReference type="InterPro" id="IPR059000">
    <property type="entry name" value="ATPase_P-type_domA"/>
</dbReference>
<dbReference type="Gene3D" id="3.40.1110.10">
    <property type="entry name" value="Calcium-transporting ATPase, cytoplasmic domain N"/>
    <property type="match status" value="2"/>
</dbReference>
<dbReference type="InterPro" id="IPR044492">
    <property type="entry name" value="P_typ_ATPase_HD_dom"/>
</dbReference>
<evidence type="ECO:0000256" key="1">
    <source>
        <dbReference type="ARBA" id="ARBA00004651"/>
    </source>
</evidence>
<evidence type="ECO:0000313" key="17">
    <source>
        <dbReference type="EMBL" id="QDR82383.1"/>
    </source>
</evidence>
<evidence type="ECO:0000256" key="8">
    <source>
        <dbReference type="ARBA" id="ARBA00022723"/>
    </source>
</evidence>
<dbReference type="InterPro" id="IPR006068">
    <property type="entry name" value="ATPase_P-typ_cation-transptr_C"/>
</dbReference>
<dbReference type="EC" id="7.2.2.10" evidence="4"/>
<dbReference type="Pfam" id="PF00689">
    <property type="entry name" value="Cation_ATPase_C"/>
    <property type="match status" value="1"/>
</dbReference>
<dbReference type="SMART" id="SM00831">
    <property type="entry name" value="Cation_ATPase_N"/>
    <property type="match status" value="1"/>
</dbReference>
<feature type="transmembrane region" description="Helical" evidence="15">
    <location>
        <begin position="175"/>
        <end position="197"/>
    </location>
</feature>
<dbReference type="InterPro" id="IPR023299">
    <property type="entry name" value="ATPase_P-typ_cyto_dom_N"/>
</dbReference>
<evidence type="ECO:0000259" key="16">
    <source>
        <dbReference type="SMART" id="SM00831"/>
    </source>
</evidence>
<dbReference type="KEGG" id="sted:SPTER_38080"/>
<dbReference type="InterPro" id="IPR004014">
    <property type="entry name" value="ATPase_P-typ_cation-transptr_N"/>
</dbReference>
<dbReference type="OrthoDB" id="9760802at2"/>
<feature type="domain" description="Cation-transporting P-type ATPase N-terminal" evidence="16">
    <location>
        <begin position="769"/>
        <end position="843"/>
    </location>
</feature>
<dbReference type="GO" id="GO:0016887">
    <property type="term" value="F:ATP hydrolysis activity"/>
    <property type="evidence" value="ECO:0007669"/>
    <property type="project" value="InterPro"/>
</dbReference>
<feature type="transmembrane region" description="Helical" evidence="15">
    <location>
        <begin position="109"/>
        <end position="127"/>
    </location>
</feature>
<keyword evidence="11" id="KW-1278">Translocase</keyword>
<dbReference type="GO" id="GO:0006883">
    <property type="term" value="P:intracellular sodium ion homeostasis"/>
    <property type="evidence" value="ECO:0007669"/>
    <property type="project" value="TreeGrafter"/>
</dbReference>
<keyword evidence="6" id="KW-0109">Calcium transport</keyword>
<keyword evidence="5" id="KW-1003">Cell membrane</keyword>
<dbReference type="Pfam" id="PF13246">
    <property type="entry name" value="Cation_ATPase"/>
    <property type="match status" value="1"/>
</dbReference>
<name>A0A517DYG9_9FIRM</name>
<evidence type="ECO:0000256" key="13">
    <source>
        <dbReference type="ARBA" id="ARBA00023136"/>
    </source>
</evidence>
<feature type="transmembrane region" description="Helical" evidence="15">
    <location>
        <begin position="1011"/>
        <end position="1029"/>
    </location>
</feature>
<dbReference type="Pfam" id="PF00122">
    <property type="entry name" value="E1-E2_ATPase"/>
    <property type="match status" value="2"/>
</dbReference>
<feature type="transmembrane region" description="Helical" evidence="15">
    <location>
        <begin position="1606"/>
        <end position="1627"/>
    </location>
</feature>
<dbReference type="GO" id="GO:0005388">
    <property type="term" value="F:P-type calcium transporter activity"/>
    <property type="evidence" value="ECO:0007669"/>
    <property type="project" value="UniProtKB-EC"/>
</dbReference>
<feature type="transmembrane region" description="Helical" evidence="15">
    <location>
        <begin position="139"/>
        <end position="155"/>
    </location>
</feature>
<evidence type="ECO:0000256" key="11">
    <source>
        <dbReference type="ARBA" id="ARBA00022967"/>
    </source>
</evidence>
<evidence type="ECO:0000256" key="9">
    <source>
        <dbReference type="ARBA" id="ARBA00022741"/>
    </source>
</evidence>
<dbReference type="FunFam" id="3.40.50.1000:FF:000028">
    <property type="entry name" value="Calcium-transporting P-type ATPase, putative"/>
    <property type="match status" value="1"/>
</dbReference>
<feature type="transmembrane region" description="Helical" evidence="15">
    <location>
        <begin position="1549"/>
        <end position="1569"/>
    </location>
</feature>
<keyword evidence="6" id="KW-0106">Calcium</keyword>
<dbReference type="Gene3D" id="2.70.150.10">
    <property type="entry name" value="Calcium-transporting ATPase, cytoplasmic transduction domain A"/>
    <property type="match status" value="2"/>
</dbReference>
<gene>
    <name evidence="17" type="primary">kdpB_2</name>
    <name evidence="17" type="ORF">SPTER_38080</name>
</gene>
<keyword evidence="18" id="KW-1185">Reference proteome</keyword>
<protein>
    <recommendedName>
        <fullName evidence="4">P-type Ca(2+) transporter</fullName>
        <ecNumber evidence="4">7.2.2.10</ecNumber>
    </recommendedName>
</protein>
<dbReference type="PRINTS" id="PR00120">
    <property type="entry name" value="HATPASE"/>
</dbReference>
<dbReference type="PRINTS" id="PR00119">
    <property type="entry name" value="CATATPASE"/>
</dbReference>
<comment type="similarity">
    <text evidence="3">Belongs to the cation transport ATPase (P-type) (TC 3.A.3) family. Type IB subfamily.</text>
</comment>
<dbReference type="SUPFAM" id="SSF81660">
    <property type="entry name" value="Metal cation-transporting ATPase, ATP-binding domain N"/>
    <property type="match status" value="1"/>
</dbReference>
<dbReference type="GO" id="GO:0030007">
    <property type="term" value="P:intracellular potassium ion homeostasis"/>
    <property type="evidence" value="ECO:0007669"/>
    <property type="project" value="TreeGrafter"/>
</dbReference>
<dbReference type="EMBL" id="CP036259">
    <property type="protein sequence ID" value="QDR82383.1"/>
    <property type="molecule type" value="Genomic_DNA"/>
</dbReference>
<dbReference type="SUPFAM" id="SSF81665">
    <property type="entry name" value="Calcium ATPase, transmembrane domain M"/>
    <property type="match status" value="2"/>
</dbReference>
<dbReference type="InterPro" id="IPR008250">
    <property type="entry name" value="ATPase_P-typ_transduc_dom_A_sf"/>
</dbReference>
<dbReference type="SFLD" id="SFLDF00027">
    <property type="entry name" value="p-type_atpase"/>
    <property type="match status" value="2"/>
</dbReference>
<keyword evidence="10 17" id="KW-0067">ATP-binding</keyword>
<keyword evidence="12 15" id="KW-1133">Transmembrane helix</keyword>
<dbReference type="SFLD" id="SFLDG00002">
    <property type="entry name" value="C1.7:_P-type_atpase_like"/>
    <property type="match status" value="2"/>
</dbReference>
<dbReference type="GO" id="GO:0036376">
    <property type="term" value="P:sodium ion export across plasma membrane"/>
    <property type="evidence" value="ECO:0007669"/>
    <property type="project" value="TreeGrafter"/>
</dbReference>
<organism evidence="17 18">
    <name type="scientific">Sporomusa termitida</name>
    <dbReference type="NCBI Taxonomy" id="2377"/>
    <lineage>
        <taxon>Bacteria</taxon>
        <taxon>Bacillati</taxon>
        <taxon>Bacillota</taxon>
        <taxon>Negativicutes</taxon>
        <taxon>Selenomonadales</taxon>
        <taxon>Sporomusaceae</taxon>
        <taxon>Sporomusa</taxon>
    </lineage>
</organism>
<dbReference type="PANTHER" id="PTHR43294">
    <property type="entry name" value="SODIUM/POTASSIUM-TRANSPORTING ATPASE SUBUNIT ALPHA"/>
    <property type="match status" value="1"/>
</dbReference>
<dbReference type="GO" id="GO:1990573">
    <property type="term" value="P:potassium ion import across plasma membrane"/>
    <property type="evidence" value="ECO:0007669"/>
    <property type="project" value="TreeGrafter"/>
</dbReference>
<dbReference type="Proteomes" id="UP000320776">
    <property type="component" value="Chromosome"/>
</dbReference>
<dbReference type="InterPro" id="IPR036412">
    <property type="entry name" value="HAD-like_sf"/>
</dbReference>
<dbReference type="InterPro" id="IPR023298">
    <property type="entry name" value="ATPase_P-typ_TM_dom_sf"/>
</dbReference>
<dbReference type="InterPro" id="IPR023214">
    <property type="entry name" value="HAD_sf"/>
</dbReference>
<evidence type="ECO:0000256" key="4">
    <source>
        <dbReference type="ARBA" id="ARBA00012790"/>
    </source>
</evidence>
<evidence type="ECO:0000256" key="2">
    <source>
        <dbReference type="ARBA" id="ARBA00005675"/>
    </source>
</evidence>
<feature type="transmembrane region" description="Helical" evidence="15">
    <location>
        <begin position="1041"/>
        <end position="1063"/>
    </location>
</feature>
<keyword evidence="7 15" id="KW-0812">Transmembrane</keyword>
<dbReference type="PANTHER" id="PTHR43294:SF20">
    <property type="entry name" value="P-TYPE ATPASE"/>
    <property type="match status" value="1"/>
</dbReference>
<keyword evidence="13 15" id="KW-0472">Membrane</keyword>
<dbReference type="SUPFAM" id="SSF81653">
    <property type="entry name" value="Calcium ATPase, transduction domain A"/>
    <property type="match status" value="2"/>
</dbReference>
<accession>A0A517DYG9</accession>
<feature type="transmembrane region" description="Helical" evidence="15">
    <location>
        <begin position="1647"/>
        <end position="1664"/>
    </location>
</feature>
<evidence type="ECO:0000256" key="12">
    <source>
        <dbReference type="ARBA" id="ARBA00022989"/>
    </source>
</evidence>
<dbReference type="GO" id="GO:0005886">
    <property type="term" value="C:plasma membrane"/>
    <property type="evidence" value="ECO:0007669"/>
    <property type="project" value="UniProtKB-SubCell"/>
</dbReference>
<comment type="similarity">
    <text evidence="2">Belongs to the cation transport ATPase (P-type) (TC 3.A.3) family. Type IIA subfamily.</text>
</comment>
<dbReference type="NCBIfam" id="TIGR01494">
    <property type="entry name" value="ATPase_P-type"/>
    <property type="match status" value="3"/>
</dbReference>
<evidence type="ECO:0000256" key="7">
    <source>
        <dbReference type="ARBA" id="ARBA00022692"/>
    </source>
</evidence>
<dbReference type="Gene3D" id="1.20.1110.10">
    <property type="entry name" value="Calcium-transporting ATPase, transmembrane domain"/>
    <property type="match status" value="1"/>
</dbReference>
<dbReference type="Pfam" id="PF00702">
    <property type="entry name" value="Hydrolase"/>
    <property type="match status" value="1"/>
</dbReference>
<dbReference type="NCBIfam" id="TIGR01525">
    <property type="entry name" value="ATPase-IB_hvy"/>
    <property type="match status" value="1"/>
</dbReference>
<evidence type="ECO:0000256" key="14">
    <source>
        <dbReference type="ARBA" id="ARBA00048694"/>
    </source>
</evidence>
<dbReference type="GO" id="GO:0005391">
    <property type="term" value="F:P-type sodium:potassium-exchanging transporter activity"/>
    <property type="evidence" value="ECO:0007669"/>
    <property type="project" value="TreeGrafter"/>
</dbReference>
<dbReference type="InterPro" id="IPR018303">
    <property type="entry name" value="ATPase_P-typ_P_site"/>
</dbReference>
<dbReference type="InterPro" id="IPR027256">
    <property type="entry name" value="P-typ_ATPase_IB"/>
</dbReference>
<evidence type="ECO:0000256" key="5">
    <source>
        <dbReference type="ARBA" id="ARBA00022475"/>
    </source>
</evidence>
<proteinExistence type="inferred from homology"/>
<dbReference type="GO" id="GO:1902600">
    <property type="term" value="P:proton transmembrane transport"/>
    <property type="evidence" value="ECO:0007669"/>
    <property type="project" value="TreeGrafter"/>
</dbReference>
<evidence type="ECO:0000313" key="18">
    <source>
        <dbReference type="Proteomes" id="UP000320776"/>
    </source>
</evidence>
<keyword evidence="9" id="KW-0547">Nucleotide-binding</keyword>
<feature type="transmembrane region" description="Helical" evidence="15">
    <location>
        <begin position="1472"/>
        <end position="1493"/>
    </location>
</feature>
<keyword evidence="8" id="KW-0479">Metal-binding</keyword>
<dbReference type="GO" id="GO:0046872">
    <property type="term" value="F:metal ion binding"/>
    <property type="evidence" value="ECO:0007669"/>
    <property type="project" value="UniProtKB-KW"/>
</dbReference>